<sequence length="984" mass="108426">MVGSEKRNSTGPDQGAGKGSQGASSTDKPLRVRLSKGRQARNNSQVNEVISRVKSAAKRAARTGRISGATTHHAGRGAGVRINTGSRQQRVTIKARVVAAPRVGAKAAMQRHVDYAQRHGVDKDGGPAHPFTDTGELTREQTSQFVDRAEPDRHSFRFIVSPEDGANLNLESYTRDLMQQMEQDLGTKLDWMAVAHHDTDNPHVHIIVRGVDDKGGDLVISRDYISNGMRERARELATRELGYRSDIDIYRSAAKEVTQERWTGLDASMLREQQSRESGLIHAGKVHADPFRNAQRQLRLQRLAILRDHGLATEQMPGRWKIHANAPEAMRAMAQERRLATELKPHIDAERSRRGLLADKDSLKAAPVQGVILDRGLADKLSGTEYVIVGGFDGQVHYATLSMHSERHMPERGRIGDTVELGTYTPPAATSADKNVLRRLKSGVYLPDAHLAEVKAWDPKRLPANATPESYIDAHVNRMEALASRGHVTKLPDGTFRVPPDLLARLDGDPAIARDKNSFVRLDVKAQGSLNRQSQIIGRTFLDDQLAAGRLEQLKNTTIRTRTQVQFLDALEARADRLVELQLAQRTPAGVRLKAGFDDELRDMERAMVQKHQVAGLLKPHLRAERSQSGRLADEKSLETSGPVQGVILDRGQADKRTGAEYVVVAGFDGQVHYATLSAPSERHLVERGQIGDTVTLDSYTPPVATAADKNVLRRLKDEIYSPEAHLEEVKEWDPKRLPGNATPESYIEAHVRRMDALAHRGHATKLEDGTFQVPADLVERVNADPTLSDPKRAFVRLDVLGKGPLPQQSQVIARTFLDDQLAAGRLEQMKGATSRTRTQAQFLEALEARTDRLVALRMAERTPAGVRLKAGFDEDMRGMELADAQKRLASKYGQPVNLDVARRFQGTVEAIENLPSGPHAVIVQNGAFAVVPAKDGLQGQLGNTVAVQLAKGQSMNQTFQSVRIRFAAMDVLDKGKSLGLTRS</sequence>
<dbReference type="Pfam" id="PF03432">
    <property type="entry name" value="Relaxase"/>
    <property type="match status" value="1"/>
</dbReference>
<dbReference type="InterPro" id="IPR005094">
    <property type="entry name" value="Endonuclease_MobA/VirD2"/>
</dbReference>
<dbReference type="AlphaFoldDB" id="A0A0C7KKT1"/>
<dbReference type="Pfam" id="PF11843">
    <property type="entry name" value="DUF3363"/>
    <property type="match status" value="1"/>
</dbReference>
<reference evidence="3" key="1">
    <citation type="submission" date="2015-01" db="EMBL/GenBank/DDBJ databases">
        <authorList>
            <person name="Wibberg Daniel"/>
        </authorList>
    </citation>
    <scope>NUCLEOTIDE SEQUENCE</scope>
    <source>
        <strain evidence="3">B-1459</strain>
        <plasmid evidence="3">I</plasmid>
    </source>
</reference>
<feature type="domain" description="MobA/VirD2-like nuclease" evidence="2">
    <location>
        <begin position="152"/>
        <end position="237"/>
    </location>
</feature>
<feature type="region of interest" description="Disordered" evidence="1">
    <location>
        <begin position="1"/>
        <end position="88"/>
    </location>
</feature>
<proteinExistence type="predicted"/>
<accession>A0A0C7KKT1</accession>
<geneLocation type="plasmid" evidence="3">
    <name>I</name>
</geneLocation>
<evidence type="ECO:0000259" key="2">
    <source>
        <dbReference type="Pfam" id="PF03432"/>
    </source>
</evidence>
<evidence type="ECO:0000313" key="3">
    <source>
        <dbReference type="EMBL" id="CEO96440.1"/>
    </source>
</evidence>
<name>A0A0C7KKT1_XANCE</name>
<gene>
    <name evidence="3" type="ORF">pXCCB1459_0011</name>
</gene>
<dbReference type="InterPro" id="IPR021795">
    <property type="entry name" value="DUF3363"/>
</dbReference>
<evidence type="ECO:0000256" key="1">
    <source>
        <dbReference type="SAM" id="MobiDB-lite"/>
    </source>
</evidence>
<keyword evidence="3" id="KW-0614">Plasmid</keyword>
<organism evidence="3">
    <name type="scientific">Xanthomonas campestris pv. campestris</name>
    <dbReference type="NCBI Taxonomy" id="340"/>
    <lineage>
        <taxon>Bacteria</taxon>
        <taxon>Pseudomonadati</taxon>
        <taxon>Pseudomonadota</taxon>
        <taxon>Gammaproteobacteria</taxon>
        <taxon>Lysobacterales</taxon>
        <taxon>Lysobacteraceae</taxon>
        <taxon>Xanthomonas</taxon>
    </lineage>
</organism>
<dbReference type="EMBL" id="LN811400">
    <property type="protein sequence ID" value="CEO96440.1"/>
    <property type="molecule type" value="Genomic_DNA"/>
</dbReference>
<protein>
    <recommendedName>
        <fullName evidence="2">MobA/VirD2-like nuclease domain-containing protein</fullName>
    </recommendedName>
</protein>